<comment type="caution">
    <text evidence="1">The sequence shown here is derived from an EMBL/GenBank/DDBJ whole genome shotgun (WGS) entry which is preliminary data.</text>
</comment>
<dbReference type="EMBL" id="MU806213">
    <property type="protein sequence ID" value="KAJ3837937.1"/>
    <property type="molecule type" value="Genomic_DNA"/>
</dbReference>
<reference evidence="1" key="1">
    <citation type="submission" date="2022-08" db="EMBL/GenBank/DDBJ databases">
        <authorList>
            <consortium name="DOE Joint Genome Institute"/>
            <person name="Min B."/>
            <person name="Riley R."/>
            <person name="Sierra-Patev S."/>
            <person name="Naranjo-Ortiz M."/>
            <person name="Looney B."/>
            <person name="Konkel Z."/>
            <person name="Slot J.C."/>
            <person name="Sakamoto Y."/>
            <person name="Steenwyk J.L."/>
            <person name="Rokas A."/>
            <person name="Carro J."/>
            <person name="Camarero S."/>
            <person name="Ferreira P."/>
            <person name="Molpeceres G."/>
            <person name="Ruiz-Duenas F.J."/>
            <person name="Serrano A."/>
            <person name="Henrissat B."/>
            <person name="Drula E."/>
            <person name="Hughes K.W."/>
            <person name="Mata J.L."/>
            <person name="Ishikawa N.K."/>
            <person name="Vargas-Isla R."/>
            <person name="Ushijima S."/>
            <person name="Smith C.A."/>
            <person name="Ahrendt S."/>
            <person name="Andreopoulos W."/>
            <person name="He G."/>
            <person name="Labutti K."/>
            <person name="Lipzen A."/>
            <person name="Ng V."/>
            <person name="Sandor L."/>
            <person name="Barry K."/>
            <person name="Martinez A.T."/>
            <person name="Xiao Y."/>
            <person name="Gibbons J.G."/>
            <person name="Terashima K."/>
            <person name="Hibbett D.S."/>
            <person name="Grigoriev I.V."/>
        </authorList>
    </citation>
    <scope>NUCLEOTIDE SEQUENCE</scope>
    <source>
        <strain evidence="1">TFB9207</strain>
    </source>
</reference>
<proteinExistence type="predicted"/>
<dbReference type="Proteomes" id="UP001163846">
    <property type="component" value="Unassembled WGS sequence"/>
</dbReference>
<name>A0AA38P7T7_9AGAR</name>
<sequence>MDSELRMVPTHRGSHFMGFSEAFLFSTGVSVAGDVYIWLVVLAGLQLWSLRITFKPDGNMTFHKPYDDIRHLDERIMERAFGNRDTKWVKYDVHGGPDGDVSIVRTIIGNDVLPDFGLYDLDDSYGGLFCGTLGSDEHMVANIVM</sequence>
<protein>
    <submittedName>
        <fullName evidence="1">Uncharacterized protein</fullName>
    </submittedName>
</protein>
<accession>A0AA38P7T7</accession>
<keyword evidence="2" id="KW-1185">Reference proteome</keyword>
<dbReference type="AlphaFoldDB" id="A0AA38P7T7"/>
<evidence type="ECO:0000313" key="1">
    <source>
        <dbReference type="EMBL" id="KAJ3837937.1"/>
    </source>
</evidence>
<evidence type="ECO:0000313" key="2">
    <source>
        <dbReference type="Proteomes" id="UP001163846"/>
    </source>
</evidence>
<organism evidence="1 2">
    <name type="scientific">Lentinula raphanica</name>
    <dbReference type="NCBI Taxonomy" id="153919"/>
    <lineage>
        <taxon>Eukaryota</taxon>
        <taxon>Fungi</taxon>
        <taxon>Dikarya</taxon>
        <taxon>Basidiomycota</taxon>
        <taxon>Agaricomycotina</taxon>
        <taxon>Agaricomycetes</taxon>
        <taxon>Agaricomycetidae</taxon>
        <taxon>Agaricales</taxon>
        <taxon>Marasmiineae</taxon>
        <taxon>Omphalotaceae</taxon>
        <taxon>Lentinula</taxon>
    </lineage>
</organism>
<gene>
    <name evidence="1" type="ORF">F5878DRAFT_661657</name>
</gene>